<keyword evidence="2" id="KW-0813">Transport</keyword>
<dbReference type="RefSeq" id="WP_119786851.1">
    <property type="nucleotide sequence ID" value="NZ_QYUQ01000002.1"/>
</dbReference>
<dbReference type="Proteomes" id="UP000266327">
    <property type="component" value="Unassembled WGS sequence"/>
</dbReference>
<evidence type="ECO:0000313" key="8">
    <source>
        <dbReference type="EMBL" id="RJG03356.1"/>
    </source>
</evidence>
<dbReference type="InterPro" id="IPR020846">
    <property type="entry name" value="MFS_dom"/>
</dbReference>
<feature type="transmembrane region" description="Helical" evidence="6">
    <location>
        <begin position="382"/>
        <end position="402"/>
    </location>
</feature>
<evidence type="ECO:0000256" key="1">
    <source>
        <dbReference type="ARBA" id="ARBA00004141"/>
    </source>
</evidence>
<comment type="subcellular location">
    <subcellularLocation>
        <location evidence="1">Membrane</location>
        <topology evidence="1">Multi-pass membrane protein</topology>
    </subcellularLocation>
</comment>
<dbReference type="CDD" id="cd17328">
    <property type="entry name" value="MFS_spinster_like"/>
    <property type="match status" value="1"/>
</dbReference>
<dbReference type="AlphaFoldDB" id="A0A3A3GM31"/>
<dbReference type="InterPro" id="IPR011701">
    <property type="entry name" value="MFS"/>
</dbReference>
<dbReference type="PANTHER" id="PTHR23505">
    <property type="entry name" value="SPINSTER"/>
    <property type="match status" value="1"/>
</dbReference>
<dbReference type="SUPFAM" id="SSF103473">
    <property type="entry name" value="MFS general substrate transporter"/>
    <property type="match status" value="1"/>
</dbReference>
<dbReference type="OrthoDB" id="6057322at2"/>
<feature type="transmembrane region" description="Helical" evidence="6">
    <location>
        <begin position="93"/>
        <end position="112"/>
    </location>
</feature>
<evidence type="ECO:0000256" key="6">
    <source>
        <dbReference type="SAM" id="Phobius"/>
    </source>
</evidence>
<feature type="transmembrane region" description="Helical" evidence="6">
    <location>
        <begin position="118"/>
        <end position="140"/>
    </location>
</feature>
<feature type="transmembrane region" description="Helical" evidence="6">
    <location>
        <begin position="322"/>
        <end position="341"/>
    </location>
</feature>
<dbReference type="GO" id="GO:0016020">
    <property type="term" value="C:membrane"/>
    <property type="evidence" value="ECO:0007669"/>
    <property type="project" value="UniProtKB-SubCell"/>
</dbReference>
<gene>
    <name evidence="8" type="ORF">D3878_18615</name>
</gene>
<evidence type="ECO:0000256" key="2">
    <source>
        <dbReference type="ARBA" id="ARBA00022448"/>
    </source>
</evidence>
<reference evidence="9" key="1">
    <citation type="submission" date="2018-09" db="EMBL/GenBank/DDBJ databases">
        <authorList>
            <person name="Zhu H."/>
        </authorList>
    </citation>
    <scope>NUCLEOTIDE SEQUENCE [LARGE SCALE GENOMIC DNA]</scope>
    <source>
        <strain evidence="9">K1S02-23</strain>
    </source>
</reference>
<name>A0A3A3GM31_9BURK</name>
<dbReference type="GO" id="GO:0022857">
    <property type="term" value="F:transmembrane transporter activity"/>
    <property type="evidence" value="ECO:0007669"/>
    <property type="project" value="InterPro"/>
</dbReference>
<feature type="domain" description="Major facilitator superfamily (MFS) profile" evidence="7">
    <location>
        <begin position="26"/>
        <end position="437"/>
    </location>
</feature>
<evidence type="ECO:0000256" key="4">
    <source>
        <dbReference type="ARBA" id="ARBA00022989"/>
    </source>
</evidence>
<evidence type="ECO:0000256" key="5">
    <source>
        <dbReference type="ARBA" id="ARBA00023136"/>
    </source>
</evidence>
<sequence>MNDMNVRGMIPTISRIRQDGAYAWYVVYLLTFAYTVAFIDRQVLNLLVDPIKRDMLLTDVQISLLQGFSFMAAYVIFGPLFGRWVDTGNRRNVLVLGVTLWSCFTVLCGLSQEYWHLFLARAGVGAAEACLAPAGFSLIADYFSRKRLPRAMSIFMLGPSLGAGLALIAGGLVISSAKSLGEMFPLLASLKTWQLTFVMVGLPGLLLAAILLTVREPERSSMKSASTSDEHFTLQETLAFFWKNRAFYLGYFVGLSLLAIVVYGLPTWMPAYLMRHFGADPASVGLRYGAQVLIIGAIGIYSGPWFERWLLARGYHDAPVRWPMLCAVIVGLLCIALPFAGSVGSTLAIAGLINLFYALPYAVAGAALQISTPNRMRGIAVSIYYFLVSVFGLGIAPSVIAFVTEHILGDPAKVGISLAIVCCVSAFASAWCLRGAMKHYREAEN</sequence>
<keyword evidence="3 6" id="KW-0812">Transmembrane</keyword>
<dbReference type="InterPro" id="IPR036259">
    <property type="entry name" value="MFS_trans_sf"/>
</dbReference>
<dbReference type="EMBL" id="QYUQ01000002">
    <property type="protein sequence ID" value="RJG03356.1"/>
    <property type="molecule type" value="Genomic_DNA"/>
</dbReference>
<evidence type="ECO:0000256" key="3">
    <source>
        <dbReference type="ARBA" id="ARBA00022692"/>
    </source>
</evidence>
<evidence type="ECO:0000259" key="7">
    <source>
        <dbReference type="PROSITE" id="PS50850"/>
    </source>
</evidence>
<feature type="transmembrane region" description="Helical" evidence="6">
    <location>
        <begin position="414"/>
        <end position="433"/>
    </location>
</feature>
<evidence type="ECO:0000313" key="9">
    <source>
        <dbReference type="Proteomes" id="UP000266327"/>
    </source>
</evidence>
<dbReference type="Pfam" id="PF07690">
    <property type="entry name" value="MFS_1"/>
    <property type="match status" value="1"/>
</dbReference>
<proteinExistence type="predicted"/>
<organism evidence="8 9">
    <name type="scientific">Noviherbaspirillum sedimenti</name>
    <dbReference type="NCBI Taxonomy" id="2320865"/>
    <lineage>
        <taxon>Bacteria</taxon>
        <taxon>Pseudomonadati</taxon>
        <taxon>Pseudomonadota</taxon>
        <taxon>Betaproteobacteria</taxon>
        <taxon>Burkholderiales</taxon>
        <taxon>Oxalobacteraceae</taxon>
        <taxon>Noviherbaspirillum</taxon>
    </lineage>
</organism>
<dbReference type="Gene3D" id="1.20.1250.20">
    <property type="entry name" value="MFS general substrate transporter like domains"/>
    <property type="match status" value="1"/>
</dbReference>
<dbReference type="PANTHER" id="PTHR23505:SF79">
    <property type="entry name" value="PROTEIN SPINSTER"/>
    <property type="match status" value="1"/>
</dbReference>
<keyword evidence="5 6" id="KW-0472">Membrane</keyword>
<comment type="caution">
    <text evidence="8">The sequence shown here is derived from an EMBL/GenBank/DDBJ whole genome shotgun (WGS) entry which is preliminary data.</text>
</comment>
<accession>A0A3A3GM31</accession>
<protein>
    <submittedName>
        <fullName evidence="8">MFS transporter</fullName>
    </submittedName>
</protein>
<feature type="transmembrane region" description="Helical" evidence="6">
    <location>
        <begin position="21"/>
        <end position="40"/>
    </location>
</feature>
<dbReference type="PROSITE" id="PS50850">
    <property type="entry name" value="MFS"/>
    <property type="match status" value="1"/>
</dbReference>
<feature type="transmembrane region" description="Helical" evidence="6">
    <location>
        <begin position="288"/>
        <end position="310"/>
    </location>
</feature>
<feature type="transmembrane region" description="Helical" evidence="6">
    <location>
        <begin position="246"/>
        <end position="268"/>
    </location>
</feature>
<feature type="transmembrane region" description="Helical" evidence="6">
    <location>
        <begin position="194"/>
        <end position="214"/>
    </location>
</feature>
<feature type="transmembrane region" description="Helical" evidence="6">
    <location>
        <begin position="347"/>
        <end position="370"/>
    </location>
</feature>
<keyword evidence="4 6" id="KW-1133">Transmembrane helix</keyword>
<feature type="transmembrane region" description="Helical" evidence="6">
    <location>
        <begin position="60"/>
        <end position="81"/>
    </location>
</feature>
<dbReference type="InterPro" id="IPR044770">
    <property type="entry name" value="MFS_spinster-like"/>
</dbReference>
<keyword evidence="9" id="KW-1185">Reference proteome</keyword>
<feature type="transmembrane region" description="Helical" evidence="6">
    <location>
        <begin position="152"/>
        <end position="174"/>
    </location>
</feature>